<evidence type="ECO:0000259" key="1">
    <source>
        <dbReference type="Pfam" id="PF17517"/>
    </source>
</evidence>
<sequence>MEQSYSRKWGTIYQKLRYKMSLLCLQILLMLFFNHHETSALANSFGKYFVVAVPRLRQQRSTDIPSIHFYLSTVFSAKDVEVFITTPHYGDSTLKHFLVIPKDGFREYSLDRKYFSNQEIGKKWTYLLAGKEYFGLYVMLIENEKSVATFQALPIEEWGTKYYAFTLRFNPSIQIISSENDNFVSVSLKVANPERFSLIYKGHDYSNAEKDFEFNLKRWEAFTISNCNDAQAYMTGSTITGLKTIGVISGNCPGRTYSRFCNLPSSHTLGESATDIVAEMLRPETGSGTEFIFVGIPARSSSPSAMVVSTAKNTLVDIVTSADGRTVSWIFLKPGEWKEFEADFIKGNCVIKSDQNVHVLIVQSSPCSNIDGYMVEPLGDAAISLLIPNSQFFMRYHWNTAGTSKKTYIVIVAEWPNTTDLLLDDKTLSSDVEWAQVFGSTKFRVANIEVSQNSHSLVSTKFKYFGLYLYGLSEQMAYMHPVGFNGCKFNSTLTKINFDKDCDYPSDKEMYGIIESGQTDAPVG</sequence>
<dbReference type="Pfam" id="PF17517">
    <property type="entry name" value="IgGFc_binding"/>
    <property type="match status" value="1"/>
</dbReference>
<feature type="domain" description="IgGFc-binding protein N-terminal" evidence="1">
    <location>
        <begin position="151"/>
        <end position="471"/>
    </location>
</feature>
<dbReference type="PANTHER" id="PTHR46534:SF1">
    <property type="entry name" value="IGGFC-BINDING PROTEIN N-TERMINAL DOMAIN-CONTAINING PROTEIN"/>
    <property type="match status" value="1"/>
</dbReference>
<dbReference type="EMBL" id="CAXITT010000082">
    <property type="protein sequence ID" value="CAL1531169.1"/>
    <property type="molecule type" value="Genomic_DNA"/>
</dbReference>
<dbReference type="AlphaFoldDB" id="A0AAV2HB97"/>
<evidence type="ECO:0000313" key="2">
    <source>
        <dbReference type="EMBL" id="CAL1531169.1"/>
    </source>
</evidence>
<dbReference type="Proteomes" id="UP001497497">
    <property type="component" value="Unassembled WGS sequence"/>
</dbReference>
<comment type="caution">
    <text evidence="2">The sequence shown here is derived from an EMBL/GenBank/DDBJ whole genome shotgun (WGS) entry which is preliminary data.</text>
</comment>
<dbReference type="InterPro" id="IPR035234">
    <property type="entry name" value="IgGFc-bd_N"/>
</dbReference>
<gene>
    <name evidence="2" type="ORF">GSLYS_00005264001</name>
</gene>
<evidence type="ECO:0000313" key="3">
    <source>
        <dbReference type="Proteomes" id="UP001497497"/>
    </source>
</evidence>
<name>A0AAV2HB97_LYMST</name>
<protein>
    <recommendedName>
        <fullName evidence="1">IgGFc-binding protein N-terminal domain-containing protein</fullName>
    </recommendedName>
</protein>
<reference evidence="2 3" key="1">
    <citation type="submission" date="2024-04" db="EMBL/GenBank/DDBJ databases">
        <authorList>
            <consortium name="Genoscope - CEA"/>
            <person name="William W."/>
        </authorList>
    </citation>
    <scope>NUCLEOTIDE SEQUENCE [LARGE SCALE GENOMIC DNA]</scope>
</reference>
<dbReference type="PANTHER" id="PTHR46534">
    <property type="entry name" value="IGGFC_BINDING DOMAIN-CONTAINING PROTEIN"/>
    <property type="match status" value="1"/>
</dbReference>
<keyword evidence="3" id="KW-1185">Reference proteome</keyword>
<proteinExistence type="predicted"/>
<accession>A0AAV2HB97</accession>
<organism evidence="2 3">
    <name type="scientific">Lymnaea stagnalis</name>
    <name type="common">Great pond snail</name>
    <name type="synonym">Helix stagnalis</name>
    <dbReference type="NCBI Taxonomy" id="6523"/>
    <lineage>
        <taxon>Eukaryota</taxon>
        <taxon>Metazoa</taxon>
        <taxon>Spiralia</taxon>
        <taxon>Lophotrochozoa</taxon>
        <taxon>Mollusca</taxon>
        <taxon>Gastropoda</taxon>
        <taxon>Heterobranchia</taxon>
        <taxon>Euthyneura</taxon>
        <taxon>Panpulmonata</taxon>
        <taxon>Hygrophila</taxon>
        <taxon>Lymnaeoidea</taxon>
        <taxon>Lymnaeidae</taxon>
        <taxon>Lymnaea</taxon>
    </lineage>
</organism>